<organism evidence="1 2">
    <name type="scientific">Natronobacterium lacisalsi AJ5</name>
    <dbReference type="NCBI Taxonomy" id="358396"/>
    <lineage>
        <taxon>Archaea</taxon>
        <taxon>Methanobacteriati</taxon>
        <taxon>Methanobacteriota</taxon>
        <taxon>Stenosarchaea group</taxon>
        <taxon>Halobacteria</taxon>
        <taxon>Halobacteriales</taxon>
        <taxon>Natrialbaceae</taxon>
        <taxon>Natronobacterium</taxon>
    </lineage>
</organism>
<accession>A0A1P8LTP2</accession>
<gene>
    <name evidence="1" type="ORF">CHINAEXTREME_15895</name>
</gene>
<dbReference type="EMBL" id="CP019285">
    <property type="protein sequence ID" value="APW99159.1"/>
    <property type="molecule type" value="Genomic_DNA"/>
</dbReference>
<dbReference type="KEGG" id="hlc:CHINAEXTREME15895"/>
<reference evidence="1 2" key="1">
    <citation type="journal article" date="2011" name="J. Bacteriol.">
        <title>Genome sequence of Halobiforma lacisalsi AJ5, an extremely halophilic archaeon which harbors a bop gene.</title>
        <authorList>
            <person name="Jiang X."/>
            <person name="Wang S."/>
            <person name="Cheng H."/>
            <person name="Huo Y."/>
            <person name="Zhang X."/>
            <person name="Zhu X."/>
            <person name="Han X."/>
            <person name="Ni P."/>
            <person name="Wu M."/>
        </authorList>
    </citation>
    <scope>NUCLEOTIDE SEQUENCE [LARGE SCALE GENOMIC DNA]</scope>
    <source>
        <strain evidence="1 2">AJ5</strain>
    </source>
</reference>
<name>A0A1P8LTP2_NATLA</name>
<proteinExistence type="predicted"/>
<sequence>MDGNRPQTVAGVDGRERPARVAARFGTEGGSCSDSSVFGEFGTVSFPNCIVSIGVRAVT</sequence>
<evidence type="ECO:0000313" key="1">
    <source>
        <dbReference type="EMBL" id="APW99159.1"/>
    </source>
</evidence>
<evidence type="ECO:0000313" key="2">
    <source>
        <dbReference type="Proteomes" id="UP000186547"/>
    </source>
</evidence>
<dbReference type="Proteomes" id="UP000186547">
    <property type="component" value="Chromosome"/>
</dbReference>
<dbReference type="AlphaFoldDB" id="A0A1P8LTP2"/>
<protein>
    <submittedName>
        <fullName evidence="1">Uncharacterized protein</fullName>
    </submittedName>
</protein>